<feature type="region of interest" description="Disordered" evidence="1">
    <location>
        <begin position="36"/>
        <end position="71"/>
    </location>
</feature>
<proteinExistence type="predicted"/>
<sequence>MAIDLPLFTSTSSSDMDLHTISQCLLQLTQLQTRLNQNPSQPSIDATSPYFFSQHRNGGPQHIKSGPQYRK</sequence>
<dbReference type="Proteomes" id="UP001341840">
    <property type="component" value="Unassembled WGS sequence"/>
</dbReference>
<name>A0ABU6UYX1_9FABA</name>
<dbReference type="EMBL" id="JASCZI010124286">
    <property type="protein sequence ID" value="MED6165882.1"/>
    <property type="molecule type" value="Genomic_DNA"/>
</dbReference>
<feature type="non-terminal residue" evidence="2">
    <location>
        <position position="71"/>
    </location>
</feature>
<evidence type="ECO:0000256" key="1">
    <source>
        <dbReference type="SAM" id="MobiDB-lite"/>
    </source>
</evidence>
<accession>A0ABU6UYX1</accession>
<protein>
    <submittedName>
        <fullName evidence="2">Uncharacterized protein</fullName>
    </submittedName>
</protein>
<reference evidence="2 3" key="1">
    <citation type="journal article" date="2023" name="Plants (Basel)">
        <title>Bridging the Gap: Combining Genomics and Transcriptomics Approaches to Understand Stylosanthes scabra, an Orphan Legume from the Brazilian Caatinga.</title>
        <authorList>
            <person name="Ferreira-Neto J.R.C."/>
            <person name="da Silva M.D."/>
            <person name="Binneck E."/>
            <person name="de Melo N.F."/>
            <person name="da Silva R.H."/>
            <person name="de Melo A.L.T.M."/>
            <person name="Pandolfi V."/>
            <person name="Bustamante F.O."/>
            <person name="Brasileiro-Vidal A.C."/>
            <person name="Benko-Iseppon A.M."/>
        </authorList>
    </citation>
    <scope>NUCLEOTIDE SEQUENCE [LARGE SCALE GENOMIC DNA]</scope>
    <source>
        <tissue evidence="2">Leaves</tissue>
    </source>
</reference>
<feature type="compositionally biased region" description="Polar residues" evidence="1">
    <location>
        <begin position="39"/>
        <end position="56"/>
    </location>
</feature>
<keyword evidence="3" id="KW-1185">Reference proteome</keyword>
<organism evidence="2 3">
    <name type="scientific">Stylosanthes scabra</name>
    <dbReference type="NCBI Taxonomy" id="79078"/>
    <lineage>
        <taxon>Eukaryota</taxon>
        <taxon>Viridiplantae</taxon>
        <taxon>Streptophyta</taxon>
        <taxon>Embryophyta</taxon>
        <taxon>Tracheophyta</taxon>
        <taxon>Spermatophyta</taxon>
        <taxon>Magnoliopsida</taxon>
        <taxon>eudicotyledons</taxon>
        <taxon>Gunneridae</taxon>
        <taxon>Pentapetalae</taxon>
        <taxon>rosids</taxon>
        <taxon>fabids</taxon>
        <taxon>Fabales</taxon>
        <taxon>Fabaceae</taxon>
        <taxon>Papilionoideae</taxon>
        <taxon>50 kb inversion clade</taxon>
        <taxon>dalbergioids sensu lato</taxon>
        <taxon>Dalbergieae</taxon>
        <taxon>Pterocarpus clade</taxon>
        <taxon>Stylosanthes</taxon>
    </lineage>
</organism>
<comment type="caution">
    <text evidence="2">The sequence shown here is derived from an EMBL/GenBank/DDBJ whole genome shotgun (WGS) entry which is preliminary data.</text>
</comment>
<evidence type="ECO:0000313" key="3">
    <source>
        <dbReference type="Proteomes" id="UP001341840"/>
    </source>
</evidence>
<evidence type="ECO:0000313" key="2">
    <source>
        <dbReference type="EMBL" id="MED6165882.1"/>
    </source>
</evidence>
<gene>
    <name evidence="2" type="ORF">PIB30_103840</name>
</gene>